<reference evidence="2 3" key="1">
    <citation type="submission" date="2018-04" db="EMBL/GenBank/DDBJ databases">
        <title>Adhaeribacter sp. HMF7616 genome sequencing and assembly.</title>
        <authorList>
            <person name="Kang H."/>
            <person name="Kang J."/>
            <person name="Cha I."/>
            <person name="Kim H."/>
            <person name="Joh K."/>
        </authorList>
    </citation>
    <scope>NUCLEOTIDE SEQUENCE [LARGE SCALE GENOMIC DNA]</scope>
    <source>
        <strain evidence="2 3">HMF7616</strain>
    </source>
</reference>
<name>A0A369QN37_9BACT</name>
<feature type="transmembrane region" description="Helical" evidence="1">
    <location>
        <begin position="48"/>
        <end position="65"/>
    </location>
</feature>
<comment type="caution">
    <text evidence="2">The sequence shown here is derived from an EMBL/GenBank/DDBJ whole genome shotgun (WGS) entry which is preliminary data.</text>
</comment>
<keyword evidence="1" id="KW-1133">Transmembrane helix</keyword>
<accession>A0A369QN37</accession>
<gene>
    <name evidence="2" type="ORF">AHMF7616_04410</name>
</gene>
<keyword evidence="1" id="KW-0472">Membrane</keyword>
<proteinExistence type="predicted"/>
<dbReference type="EMBL" id="QASA01000001">
    <property type="protein sequence ID" value="RDC65780.1"/>
    <property type="molecule type" value="Genomic_DNA"/>
</dbReference>
<organism evidence="2 3">
    <name type="scientific">Adhaeribacter pallidiroseus</name>
    <dbReference type="NCBI Taxonomy" id="2072847"/>
    <lineage>
        <taxon>Bacteria</taxon>
        <taxon>Pseudomonadati</taxon>
        <taxon>Bacteroidota</taxon>
        <taxon>Cytophagia</taxon>
        <taxon>Cytophagales</taxon>
        <taxon>Hymenobacteraceae</taxon>
        <taxon>Adhaeribacter</taxon>
    </lineage>
</organism>
<dbReference type="AlphaFoldDB" id="A0A369QN37"/>
<evidence type="ECO:0000313" key="2">
    <source>
        <dbReference type="EMBL" id="RDC65780.1"/>
    </source>
</evidence>
<evidence type="ECO:0000313" key="3">
    <source>
        <dbReference type="Proteomes" id="UP000253919"/>
    </source>
</evidence>
<evidence type="ECO:0000256" key="1">
    <source>
        <dbReference type="SAM" id="Phobius"/>
    </source>
</evidence>
<protein>
    <submittedName>
        <fullName evidence="2">Uncharacterized protein</fullName>
    </submittedName>
</protein>
<feature type="transmembrane region" description="Helical" evidence="1">
    <location>
        <begin position="21"/>
        <end position="42"/>
    </location>
</feature>
<keyword evidence="1" id="KW-0812">Transmembrane</keyword>
<sequence length="67" mass="7709">MVSSKVKQEDEFILKITLESLVWATYLNLFVLISALLFISSGLFIENVFANFLTFLLFFIARFHGVC</sequence>
<dbReference type="Proteomes" id="UP000253919">
    <property type="component" value="Unassembled WGS sequence"/>
</dbReference>
<keyword evidence="3" id="KW-1185">Reference proteome</keyword>